<reference evidence="1 2" key="1">
    <citation type="submission" date="2019-08" db="EMBL/GenBank/DDBJ databases">
        <title>Draft genome sequences of two oriental melons (Cucumis melo L. var makuwa).</title>
        <authorList>
            <person name="Kwon S.-Y."/>
        </authorList>
    </citation>
    <scope>NUCLEOTIDE SEQUENCE [LARGE SCALE GENOMIC DNA]</scope>
    <source>
        <strain evidence="2">cv. SW 3</strain>
        <tissue evidence="1">Leaf</tissue>
    </source>
</reference>
<comment type="caution">
    <text evidence="1">The sequence shown here is derived from an EMBL/GenBank/DDBJ whole genome shotgun (WGS) entry which is preliminary data.</text>
</comment>
<protein>
    <submittedName>
        <fullName evidence="1">Retrotransposon protein</fullName>
    </submittedName>
</protein>
<dbReference type="AlphaFoldDB" id="A0A5A7TLY5"/>
<name>A0A5A7TLY5_CUCMM</name>
<gene>
    <name evidence="1" type="ORF">E6C27_scaffold75G001060</name>
</gene>
<dbReference type="STRING" id="1194695.A0A5A7TLY5"/>
<dbReference type="EMBL" id="SSTE01015881">
    <property type="protein sequence ID" value="KAA0043026.1"/>
    <property type="molecule type" value="Genomic_DNA"/>
</dbReference>
<proteinExistence type="predicted"/>
<evidence type="ECO:0000313" key="1">
    <source>
        <dbReference type="EMBL" id="KAA0043026.1"/>
    </source>
</evidence>
<dbReference type="Proteomes" id="UP000321393">
    <property type="component" value="Unassembled WGS sequence"/>
</dbReference>
<accession>A0A5A7TLY5</accession>
<evidence type="ECO:0000313" key="2">
    <source>
        <dbReference type="Proteomes" id="UP000321393"/>
    </source>
</evidence>
<sequence>MNCHGALDDTYIKVNVSVVDRPRYRTQKDEVETNVLDGYYYLCNAGYPNANSFLAPYRGQRYHLEEWCGAGNAFETPKEFFNMKHSSAQNMTYAEEFDDEDGGDSIHATTNGDDITYIEASNEWAQWRDALASSMFNE</sequence>
<organism evidence="1 2">
    <name type="scientific">Cucumis melo var. makuwa</name>
    <name type="common">Oriental melon</name>
    <dbReference type="NCBI Taxonomy" id="1194695"/>
    <lineage>
        <taxon>Eukaryota</taxon>
        <taxon>Viridiplantae</taxon>
        <taxon>Streptophyta</taxon>
        <taxon>Embryophyta</taxon>
        <taxon>Tracheophyta</taxon>
        <taxon>Spermatophyta</taxon>
        <taxon>Magnoliopsida</taxon>
        <taxon>eudicotyledons</taxon>
        <taxon>Gunneridae</taxon>
        <taxon>Pentapetalae</taxon>
        <taxon>rosids</taxon>
        <taxon>fabids</taxon>
        <taxon>Cucurbitales</taxon>
        <taxon>Cucurbitaceae</taxon>
        <taxon>Benincaseae</taxon>
        <taxon>Cucumis</taxon>
    </lineage>
</organism>
<dbReference type="OrthoDB" id="1851308at2759"/>